<evidence type="ECO:0000313" key="13">
    <source>
        <dbReference type="EMBL" id="WYJ92366.1"/>
    </source>
</evidence>
<dbReference type="Gene3D" id="2.70.98.10">
    <property type="match status" value="1"/>
</dbReference>
<evidence type="ECO:0000256" key="4">
    <source>
        <dbReference type="ARBA" id="ARBA00013185"/>
    </source>
</evidence>
<dbReference type="PROSITE" id="PS00545">
    <property type="entry name" value="ALDOSE_1_EPIMERASE"/>
    <property type="match status" value="1"/>
</dbReference>
<gene>
    <name evidence="12" type="ORF">A5888_002260</name>
    <name evidence="13" type="ORF">A5888_004139</name>
</gene>
<dbReference type="Proteomes" id="UP000195141">
    <property type="component" value="Chromosome"/>
</dbReference>
<dbReference type="PANTHER" id="PTHR10091">
    <property type="entry name" value="ALDOSE-1-EPIMERASE"/>
    <property type="match status" value="1"/>
</dbReference>
<dbReference type="InterPro" id="IPR014718">
    <property type="entry name" value="GH-type_carb-bd"/>
</dbReference>
<dbReference type="PIRSF" id="PIRSF005096">
    <property type="entry name" value="GALM"/>
    <property type="match status" value="1"/>
</dbReference>
<dbReference type="InterPro" id="IPR015443">
    <property type="entry name" value="Aldose_1-epimerase"/>
</dbReference>
<evidence type="ECO:0000256" key="5">
    <source>
        <dbReference type="ARBA" id="ARBA00014165"/>
    </source>
</evidence>
<dbReference type="CDD" id="cd09019">
    <property type="entry name" value="galactose_mutarotase_like"/>
    <property type="match status" value="1"/>
</dbReference>
<reference evidence="13" key="2">
    <citation type="submission" date="2017-05" db="EMBL/GenBank/DDBJ databases">
        <authorList>
            <consortium name="The Broad Institute Genomics Platform"/>
            <consortium name="The Broad Institute Genomic Center for Infectious Diseases"/>
            <person name="Earl A."/>
            <person name="Manson A."/>
            <person name="Schwartman J."/>
            <person name="Gilmore M."/>
            <person name="Abouelleil A."/>
            <person name="Cao P."/>
            <person name="Chapman S."/>
            <person name="Cusick C."/>
            <person name="Shea T."/>
            <person name="Young S."/>
            <person name="Neafsey D."/>
            <person name="Nusbaum C."/>
            <person name="Birren B."/>
        </authorList>
    </citation>
    <scope>NUCLEOTIDE SEQUENCE</scope>
    <source>
        <strain evidence="13">9E7_DIV0242</strain>
    </source>
</reference>
<evidence type="ECO:0000256" key="9">
    <source>
        <dbReference type="PIRSR" id="PIRSR005096-1"/>
    </source>
</evidence>
<evidence type="ECO:0000256" key="11">
    <source>
        <dbReference type="PIRSR" id="PIRSR005096-3"/>
    </source>
</evidence>
<dbReference type="GO" id="GO:0006006">
    <property type="term" value="P:glucose metabolic process"/>
    <property type="evidence" value="ECO:0007669"/>
    <property type="project" value="TreeGrafter"/>
</dbReference>
<dbReference type="AlphaFoldDB" id="A0A242K749"/>
<proteinExistence type="inferred from homology"/>
<keyword evidence="14" id="KW-1185">Reference proteome</keyword>
<evidence type="ECO:0000256" key="1">
    <source>
        <dbReference type="ARBA" id="ARBA00001614"/>
    </source>
</evidence>
<evidence type="ECO:0000256" key="10">
    <source>
        <dbReference type="PIRSR" id="PIRSR005096-2"/>
    </source>
</evidence>
<protein>
    <recommendedName>
        <fullName evidence="5 8">Aldose 1-epimerase</fullName>
        <ecNumber evidence="4 8">5.1.3.3</ecNumber>
    </recommendedName>
</protein>
<dbReference type="GO" id="GO:0004034">
    <property type="term" value="F:aldose 1-epimerase activity"/>
    <property type="evidence" value="ECO:0007669"/>
    <property type="project" value="UniProtKB-EC"/>
</dbReference>
<dbReference type="GO" id="GO:0030246">
    <property type="term" value="F:carbohydrate binding"/>
    <property type="evidence" value="ECO:0007669"/>
    <property type="project" value="InterPro"/>
</dbReference>
<feature type="binding site" evidence="11">
    <location>
        <begin position="168"/>
        <end position="170"/>
    </location>
    <ligand>
        <name>beta-D-galactose</name>
        <dbReference type="ChEBI" id="CHEBI:27667"/>
    </ligand>
</feature>
<dbReference type="GO" id="GO:0005737">
    <property type="term" value="C:cytoplasm"/>
    <property type="evidence" value="ECO:0007669"/>
    <property type="project" value="TreeGrafter"/>
</dbReference>
<dbReference type="PANTHER" id="PTHR10091:SF0">
    <property type="entry name" value="GALACTOSE MUTAROTASE"/>
    <property type="match status" value="1"/>
</dbReference>
<name>A0A242K749_9ENTE</name>
<evidence type="ECO:0000256" key="3">
    <source>
        <dbReference type="ARBA" id="ARBA00006206"/>
    </source>
</evidence>
<evidence type="ECO:0000256" key="2">
    <source>
        <dbReference type="ARBA" id="ARBA00005028"/>
    </source>
</evidence>
<dbReference type="InterPro" id="IPR047215">
    <property type="entry name" value="Galactose_mutarotase-like"/>
</dbReference>
<dbReference type="EMBL" id="NGMM01000003">
    <property type="protein sequence ID" value="OTP16046.1"/>
    <property type="molecule type" value="Genomic_DNA"/>
</dbReference>
<comment type="catalytic activity">
    <reaction evidence="1 8">
        <text>alpha-D-glucose = beta-D-glucose</text>
        <dbReference type="Rhea" id="RHEA:10264"/>
        <dbReference type="ChEBI" id="CHEBI:15903"/>
        <dbReference type="ChEBI" id="CHEBI:17925"/>
        <dbReference type="EC" id="5.1.3.3"/>
    </reaction>
</comment>
<evidence type="ECO:0000256" key="6">
    <source>
        <dbReference type="ARBA" id="ARBA00023235"/>
    </source>
</evidence>
<accession>A0A242K749</accession>
<keyword evidence="6 8" id="KW-0413">Isomerase</keyword>
<comment type="pathway">
    <text evidence="2 8">Carbohydrate metabolism; hexose metabolism.</text>
</comment>
<dbReference type="OrthoDB" id="9779408at2"/>
<dbReference type="UniPathway" id="UPA00242"/>
<evidence type="ECO:0000256" key="7">
    <source>
        <dbReference type="ARBA" id="ARBA00023277"/>
    </source>
</evidence>
<dbReference type="InterPro" id="IPR011013">
    <property type="entry name" value="Gal_mutarotase_sf_dom"/>
</dbReference>
<reference evidence="12" key="1">
    <citation type="submission" date="2017-05" db="EMBL/GenBank/DDBJ databases">
        <title>The Genome Sequence of Enterococcus sp. 9E7_DIV0242.</title>
        <authorList>
            <consortium name="The Broad Institute Genomics Platform"/>
            <consortium name="The Broad Institute Genomic Center for Infectious Diseases"/>
            <person name="Earl A."/>
            <person name="Manson A."/>
            <person name="Schwartman J."/>
            <person name="Gilmore M."/>
            <person name="Abouelleil A."/>
            <person name="Cao P."/>
            <person name="Chapman S."/>
            <person name="Cusick C."/>
            <person name="Shea T."/>
            <person name="Young S."/>
            <person name="Neafsey D."/>
            <person name="Nusbaum C."/>
            <person name="Birren B."/>
        </authorList>
    </citation>
    <scope>NUCLEOTIDE SEQUENCE [LARGE SCALE GENOMIC DNA]</scope>
    <source>
        <strain evidence="12">9E7_DIV0242</strain>
    </source>
</reference>
<feature type="binding site" evidence="10">
    <location>
        <position position="234"/>
    </location>
    <ligand>
        <name>beta-D-galactose</name>
        <dbReference type="ChEBI" id="CHEBI:27667"/>
    </ligand>
</feature>
<keyword evidence="7 8" id="KW-0119">Carbohydrate metabolism</keyword>
<dbReference type="EMBL" id="CP147247">
    <property type="protein sequence ID" value="WYJ92366.1"/>
    <property type="molecule type" value="Genomic_DNA"/>
</dbReference>
<sequence length="331" mass="36531">MTITIHKRYHGKLDLITLENGPLKATFLNFGARLYQLFTPDRDGKSENILLSLDDKDAILQDKAFFGAFVGPVAGRIKDGQWQAIQLEKNAGPHHIHGGSNSWAFQYWSYETFQTETSVGVSFTLTDKTSGYPGPITAIVNYELTEDTLHMTSIYRTEQQTLINPTNHAYFNLSGNAKADITSHTLIVNAAEMIATDDEAIPTGEIATVKGTPYDFTESKKIGAALSEISKGIDDPFLLSIDTPQIILSEPNSGRVMELSTNRQSVVVFTATGFNDDFLVNGQTMRSNLGIALETQEIPDIVHHPEWGSIEAPPQTKIEHCTSFKFSVDTN</sequence>
<evidence type="ECO:0000313" key="12">
    <source>
        <dbReference type="EMBL" id="OTP16046.1"/>
    </source>
</evidence>
<evidence type="ECO:0000313" key="14">
    <source>
        <dbReference type="Proteomes" id="UP000195141"/>
    </source>
</evidence>
<dbReference type="InterPro" id="IPR018052">
    <property type="entry name" value="Ald1_epimerase_CS"/>
</dbReference>
<evidence type="ECO:0000256" key="8">
    <source>
        <dbReference type="PIRNR" id="PIRNR005096"/>
    </source>
</evidence>
<dbReference type="SUPFAM" id="SSF74650">
    <property type="entry name" value="Galactose mutarotase-like"/>
    <property type="match status" value="1"/>
</dbReference>
<dbReference type="RefSeq" id="WP_086349311.1">
    <property type="nucleotide sequence ID" value="NZ_CP147247.1"/>
</dbReference>
<dbReference type="Pfam" id="PF01263">
    <property type="entry name" value="Aldose_epim"/>
    <property type="match status" value="1"/>
</dbReference>
<dbReference type="EC" id="5.1.3.3" evidence="4 8"/>
<feature type="active site" description="Proton acceptor" evidence="9">
    <location>
        <position position="294"/>
    </location>
</feature>
<dbReference type="InterPro" id="IPR008183">
    <property type="entry name" value="Aldose_1/G6P_1-epimerase"/>
</dbReference>
<reference evidence="13" key="3">
    <citation type="submission" date="2024-03" db="EMBL/GenBank/DDBJ databases">
        <title>The Genome Sequence of Enterococcus sp. DIV0242b.</title>
        <authorList>
            <consortium name="The Broad Institute Genomics Platform"/>
            <consortium name="The Broad Institute Microbial Omics Core"/>
            <consortium name="The Broad Institute Genomic Center for Infectious Diseases"/>
            <person name="Earl A."/>
            <person name="Manson A."/>
            <person name="Gilmore M."/>
            <person name="Schwartman J."/>
            <person name="Shea T."/>
            <person name="Abouelleil A."/>
            <person name="Cao P."/>
            <person name="Chapman S."/>
            <person name="Cusick C."/>
            <person name="Young S."/>
            <person name="Neafsey D."/>
            <person name="Nusbaum C."/>
            <person name="Birren B."/>
        </authorList>
    </citation>
    <scope>NUCLEOTIDE SEQUENCE</scope>
    <source>
        <strain evidence="13">9E7_DIV0242</strain>
    </source>
</reference>
<dbReference type="GO" id="GO:0033499">
    <property type="term" value="P:galactose catabolic process via UDP-galactose, Leloir pathway"/>
    <property type="evidence" value="ECO:0007669"/>
    <property type="project" value="TreeGrafter"/>
</dbReference>
<comment type="similarity">
    <text evidence="3 8">Belongs to the aldose epimerase family.</text>
</comment>
<organism evidence="12">
    <name type="scientific">Candidatus Enterococcus clewellii</name>
    <dbReference type="NCBI Taxonomy" id="1834193"/>
    <lineage>
        <taxon>Bacteria</taxon>
        <taxon>Bacillati</taxon>
        <taxon>Bacillota</taxon>
        <taxon>Bacilli</taxon>
        <taxon>Lactobacillales</taxon>
        <taxon>Enterococcaceae</taxon>
        <taxon>Enterococcus</taxon>
    </lineage>
</organism>
<feature type="active site" description="Proton donor" evidence="9">
    <location>
        <position position="168"/>
    </location>
</feature>